<protein>
    <recommendedName>
        <fullName evidence="3">Serine hydroxymethyltransferase-like domain-containing protein</fullName>
    </recommendedName>
</protein>
<name>A0A8S1NYR0_PARPR</name>
<dbReference type="CDD" id="cd00378">
    <property type="entry name" value="SHMT"/>
    <property type="match status" value="1"/>
</dbReference>
<dbReference type="GO" id="GO:0004372">
    <property type="term" value="F:glycine hydroxymethyltransferase activity"/>
    <property type="evidence" value="ECO:0007669"/>
    <property type="project" value="InterPro"/>
</dbReference>
<dbReference type="GO" id="GO:0035999">
    <property type="term" value="P:tetrahydrofolate interconversion"/>
    <property type="evidence" value="ECO:0007669"/>
    <property type="project" value="InterPro"/>
</dbReference>
<reference evidence="4" key="1">
    <citation type="submission" date="2021-01" db="EMBL/GenBank/DDBJ databases">
        <authorList>
            <consortium name="Genoscope - CEA"/>
            <person name="William W."/>
        </authorList>
    </citation>
    <scope>NUCLEOTIDE SEQUENCE</scope>
</reference>
<proteinExistence type="inferred from homology"/>
<dbReference type="PANTHER" id="PTHR11680">
    <property type="entry name" value="SERINE HYDROXYMETHYLTRANSFERASE"/>
    <property type="match status" value="1"/>
</dbReference>
<dbReference type="Proteomes" id="UP000688137">
    <property type="component" value="Unassembled WGS sequence"/>
</dbReference>
<dbReference type="GO" id="GO:0019264">
    <property type="term" value="P:glycine biosynthetic process from serine"/>
    <property type="evidence" value="ECO:0007669"/>
    <property type="project" value="InterPro"/>
</dbReference>
<dbReference type="HAMAP" id="MF_00051">
    <property type="entry name" value="SHMT"/>
    <property type="match status" value="1"/>
</dbReference>
<evidence type="ECO:0000256" key="1">
    <source>
        <dbReference type="ARBA" id="ARBA00001933"/>
    </source>
</evidence>
<dbReference type="GO" id="GO:0005739">
    <property type="term" value="C:mitochondrion"/>
    <property type="evidence" value="ECO:0007669"/>
    <property type="project" value="TreeGrafter"/>
</dbReference>
<keyword evidence="2" id="KW-0663">Pyridoxal phosphate</keyword>
<dbReference type="PIRSF" id="PIRSF000412">
    <property type="entry name" value="SHMT"/>
    <property type="match status" value="1"/>
</dbReference>
<evidence type="ECO:0000256" key="2">
    <source>
        <dbReference type="ARBA" id="ARBA00022898"/>
    </source>
</evidence>
<dbReference type="InterPro" id="IPR049943">
    <property type="entry name" value="Ser_HO-MeTrfase-like"/>
</dbReference>
<evidence type="ECO:0000313" key="5">
    <source>
        <dbReference type="Proteomes" id="UP000688137"/>
    </source>
</evidence>
<gene>
    <name evidence="4" type="ORF">PPRIM_AZ9-3.1.T0970100</name>
</gene>
<comment type="caution">
    <text evidence="4">The sequence shown here is derived from an EMBL/GenBank/DDBJ whole genome shotgun (WGS) entry which is preliminary data.</text>
</comment>
<comment type="cofactor">
    <cofactor evidence="1">
        <name>pyridoxal 5'-phosphate</name>
        <dbReference type="ChEBI" id="CHEBI:597326"/>
    </cofactor>
</comment>
<dbReference type="PANTHER" id="PTHR11680:SF28">
    <property type="entry name" value="SERINE HYDROXYMETHYLTRANSFERASE, MITOCHONDRIAL"/>
    <property type="match status" value="1"/>
</dbReference>
<dbReference type="OMA" id="TQPFFSQ"/>
<dbReference type="GO" id="GO:0030170">
    <property type="term" value="F:pyridoxal phosphate binding"/>
    <property type="evidence" value="ECO:0007669"/>
    <property type="project" value="InterPro"/>
</dbReference>
<dbReference type="AlphaFoldDB" id="A0A8S1NYR0"/>
<feature type="domain" description="Serine hydroxymethyltransferase-like" evidence="3">
    <location>
        <begin position="21"/>
        <end position="419"/>
    </location>
</feature>
<accession>A0A8S1NYR0</accession>
<keyword evidence="5" id="KW-1185">Reference proteome</keyword>
<dbReference type="InterPro" id="IPR039429">
    <property type="entry name" value="SHMT-like_dom"/>
</dbReference>
<evidence type="ECO:0000259" key="3">
    <source>
        <dbReference type="Pfam" id="PF00464"/>
    </source>
</evidence>
<organism evidence="4 5">
    <name type="scientific">Paramecium primaurelia</name>
    <dbReference type="NCBI Taxonomy" id="5886"/>
    <lineage>
        <taxon>Eukaryota</taxon>
        <taxon>Sar</taxon>
        <taxon>Alveolata</taxon>
        <taxon>Ciliophora</taxon>
        <taxon>Intramacronucleata</taxon>
        <taxon>Oligohymenophorea</taxon>
        <taxon>Peniculida</taxon>
        <taxon>Parameciidae</taxon>
        <taxon>Paramecium</taxon>
    </lineage>
</organism>
<dbReference type="InterPro" id="IPR001085">
    <property type="entry name" value="Ser_HO-MeTrfase"/>
</dbReference>
<dbReference type="NCBIfam" id="NF000586">
    <property type="entry name" value="PRK00011.1"/>
    <property type="match status" value="1"/>
</dbReference>
<dbReference type="Pfam" id="PF00464">
    <property type="entry name" value="SHMT"/>
    <property type="match status" value="1"/>
</dbReference>
<sequence>MQLYTSLYRFSRLVPRQRLSLNQADPTIYTLIQEEIKRQRESINLIPSENHSSKAVLEALGSVMSTKYAEGYPGARYYGGTQVYDKVELLCQQRALNAFNLNSNEWGVNVQMLSGAPANFAIYTGLLAPKDRIMSLDLPHGGHLSHGYQTETKKVSAVSSYFEVMPYRLNEETELIDYEQLEVLAKAFRPKLIVAGASAYARIIDFQAIRKICDSVKAYLLADISHTAGMMAAEQLPSPFPYADVVMTTTHKSMRGPRGSLIFYRVGQKEVDKNGKPINYDLKSKIDQAVFPGLQGGPHFHTITSIAVALEEAKTPEFKNYQKNVLLNSKKLADELLKKNFSLVSGGTDNHLVLVNLKPKSIDGARVESILQAVNISVNKNTVPKDKSALVPNGLRMGSVPMTSRGVNQDEFAQIADFIDRGVAIAQKVKGEAGPKVQDFKDWLAKNGDQHPDIQKLKNDVVSFSSQFPVPGLD</sequence>
<dbReference type="EMBL" id="CAJJDM010000100">
    <property type="protein sequence ID" value="CAD8094923.1"/>
    <property type="molecule type" value="Genomic_DNA"/>
</dbReference>
<evidence type="ECO:0000313" key="4">
    <source>
        <dbReference type="EMBL" id="CAD8094923.1"/>
    </source>
</evidence>